<comment type="caution">
    <text evidence="1">The sequence shown here is derived from an EMBL/GenBank/DDBJ whole genome shotgun (WGS) entry which is preliminary data.</text>
</comment>
<protein>
    <submittedName>
        <fullName evidence="1">Uncharacterized protein</fullName>
    </submittedName>
</protein>
<organism evidence="1 2">
    <name type="scientific">Paraherbaspirillum soli</name>
    <dbReference type="NCBI Taxonomy" id="631222"/>
    <lineage>
        <taxon>Bacteria</taxon>
        <taxon>Pseudomonadati</taxon>
        <taxon>Pseudomonadota</taxon>
        <taxon>Betaproteobacteria</taxon>
        <taxon>Burkholderiales</taxon>
        <taxon>Oxalobacteraceae</taxon>
        <taxon>Paraherbaspirillum</taxon>
    </lineage>
</organism>
<name>A0ABW0M670_9BURK</name>
<accession>A0ABW0M670</accession>
<sequence length="155" mass="18046">MSDVKRYILLIFIFCFFDYSNAEITSSLLSKAEKLPIEMRIVRNCGNWQYGNKNGYYRLIIGDVYDGAGSEIYVQWITNPTQEKKSELIKTLAFPELNDDHAQYYFKSVDCKKIGKSTYVKLKALLEHDQIDKVHNISIKLIDIGSYKIIEKNEK</sequence>
<evidence type="ECO:0000313" key="1">
    <source>
        <dbReference type="EMBL" id="MFC5472463.1"/>
    </source>
</evidence>
<reference evidence="2" key="1">
    <citation type="journal article" date="2019" name="Int. J. Syst. Evol. Microbiol.">
        <title>The Global Catalogue of Microorganisms (GCM) 10K type strain sequencing project: providing services to taxonomists for standard genome sequencing and annotation.</title>
        <authorList>
            <consortium name="The Broad Institute Genomics Platform"/>
            <consortium name="The Broad Institute Genome Sequencing Center for Infectious Disease"/>
            <person name="Wu L."/>
            <person name="Ma J."/>
        </authorList>
    </citation>
    <scope>NUCLEOTIDE SEQUENCE [LARGE SCALE GENOMIC DNA]</scope>
    <source>
        <strain evidence="2">JCM 17066</strain>
    </source>
</reference>
<dbReference type="Proteomes" id="UP001596045">
    <property type="component" value="Unassembled WGS sequence"/>
</dbReference>
<dbReference type="RefSeq" id="WP_378993927.1">
    <property type="nucleotide sequence ID" value="NZ_JBHSMT010000004.1"/>
</dbReference>
<dbReference type="EMBL" id="JBHSMT010000004">
    <property type="protein sequence ID" value="MFC5472463.1"/>
    <property type="molecule type" value="Genomic_DNA"/>
</dbReference>
<proteinExistence type="predicted"/>
<keyword evidence="2" id="KW-1185">Reference proteome</keyword>
<evidence type="ECO:0000313" key="2">
    <source>
        <dbReference type="Proteomes" id="UP001596045"/>
    </source>
</evidence>
<gene>
    <name evidence="1" type="ORF">ACFPM8_00680</name>
</gene>